<feature type="transmembrane region" description="Helical" evidence="6">
    <location>
        <begin position="713"/>
        <end position="740"/>
    </location>
</feature>
<evidence type="ECO:0000313" key="10">
    <source>
        <dbReference type="Proteomes" id="UP000659124"/>
    </source>
</evidence>
<gene>
    <name evidence="9" type="ORF">ICL07_32055</name>
</gene>
<evidence type="ECO:0000313" key="9">
    <source>
        <dbReference type="EMBL" id="MBC9935056.1"/>
    </source>
</evidence>
<dbReference type="EMBL" id="JACVFC010000007">
    <property type="protein sequence ID" value="MBC9935056.1"/>
    <property type="molecule type" value="Genomic_DNA"/>
</dbReference>
<feature type="domain" description="MacB-like periplasmic core" evidence="8">
    <location>
        <begin position="437"/>
        <end position="635"/>
    </location>
</feature>
<dbReference type="Pfam" id="PF02687">
    <property type="entry name" value="FtsX"/>
    <property type="match status" value="2"/>
</dbReference>
<dbReference type="PANTHER" id="PTHR30572:SF18">
    <property type="entry name" value="ABC-TYPE MACROLIDE FAMILY EXPORT SYSTEM PERMEASE COMPONENT 2"/>
    <property type="match status" value="1"/>
</dbReference>
<dbReference type="Proteomes" id="UP000659124">
    <property type="component" value="Unassembled WGS sequence"/>
</dbReference>
<accession>A0ABR7TX57</accession>
<feature type="transmembrane region" description="Helical" evidence="6">
    <location>
        <begin position="285"/>
        <end position="307"/>
    </location>
</feature>
<dbReference type="Pfam" id="PF12704">
    <property type="entry name" value="MacB_PCD"/>
    <property type="match status" value="2"/>
</dbReference>
<keyword evidence="3 6" id="KW-0812">Transmembrane</keyword>
<comment type="subcellular location">
    <subcellularLocation>
        <location evidence="1">Cell membrane</location>
        <topology evidence="1">Multi-pass membrane protein</topology>
    </subcellularLocation>
</comment>
<comment type="caution">
    <text evidence="9">The sequence shown here is derived from an EMBL/GenBank/DDBJ whole genome shotgun (WGS) entry which is preliminary data.</text>
</comment>
<sequence>MIKNYFLVAWRNLRNNKGYSAINIFGLAAGIAVAMVIALWVVHEYSYDRFLPDHDRLYRVQRNFDSNGDTLTFQTTSLKLAEVLRSEIPEMEYVCETDWMGKHALKVGERKVVMNGGAVQADFLKAFKFRLLQGDATSVFNDPFSIVLTQSAAKALFGEENPVGKMVRLDNQHDLAVTGVLQDLPANSSFQFKYLFPFSFLDQTNKFVQEDRKSGGFGNNGHQLFVKLQRGVNVPQLAAKIAFIEKRQKESINAQKSIVILQPMDHWRLFSEYKNGKEAGGFIDYIRIFSGVGALVLLIAGINFVNLTTARSEKRAREVGIRKAIGSRRRSLVVQFLTESLLLTFIALVCSLLMVVLALPAFNKMAGVAVHVPFEDIRFWVITLTGVFLVGVVAGLKPAFYLSSFNPVKTLKGSHKIGTSAAWSRRGLVVLQFTCSVVLVISTMVVYRQMQYAKDRPTGFEKDRLMVSELTEDMMKNNDALKQDLLQSGLVNHVSVSSSPPADMDWHADLQDFPGKQPGETVEMGMVMAGDDYINTMGMALMAGRDFRAGMSDTLNVMLNEAAVKRLRLKDPLNTSVKWDNRLYRVVGVVHNALMLSPFQQADPTMFIKSSGNERYLLYQLAPGVAPHSAVDKLGAIFNKHNPAYPYQYEFVNDAYNQKFRQEMLTGRLSGIFAVLAILISCLGLLGLAAYMAEQRTKEIGVRKVLGASIAQVWFLLSKDFLVLVLASCLIASPLALYFLERWLSQYAYRITLGPAVFVLAASIALVITLATVSFQSIKAAMVNPVRSLRSE</sequence>
<evidence type="ECO:0000256" key="1">
    <source>
        <dbReference type="ARBA" id="ARBA00004651"/>
    </source>
</evidence>
<organism evidence="9 10">
    <name type="scientific">Chitinophaga qingshengii</name>
    <dbReference type="NCBI Taxonomy" id="1569794"/>
    <lineage>
        <taxon>Bacteria</taxon>
        <taxon>Pseudomonadati</taxon>
        <taxon>Bacteroidota</taxon>
        <taxon>Chitinophagia</taxon>
        <taxon>Chitinophagales</taxon>
        <taxon>Chitinophagaceae</taxon>
        <taxon>Chitinophaga</taxon>
    </lineage>
</organism>
<feature type="domain" description="MacB-like periplasmic core" evidence="8">
    <location>
        <begin position="20"/>
        <end position="241"/>
    </location>
</feature>
<evidence type="ECO:0000256" key="3">
    <source>
        <dbReference type="ARBA" id="ARBA00022692"/>
    </source>
</evidence>
<feature type="domain" description="ABC3 transporter permease C-terminal" evidence="7">
    <location>
        <begin position="672"/>
        <end position="784"/>
    </location>
</feature>
<evidence type="ECO:0000256" key="6">
    <source>
        <dbReference type="SAM" id="Phobius"/>
    </source>
</evidence>
<dbReference type="InterPro" id="IPR003838">
    <property type="entry name" value="ABC3_permease_C"/>
</dbReference>
<dbReference type="RefSeq" id="WP_188092149.1">
    <property type="nucleotide sequence ID" value="NZ_JACVFC010000007.1"/>
</dbReference>
<evidence type="ECO:0000259" key="8">
    <source>
        <dbReference type="Pfam" id="PF12704"/>
    </source>
</evidence>
<feature type="transmembrane region" description="Helical" evidence="6">
    <location>
        <begin position="423"/>
        <end position="447"/>
    </location>
</feature>
<keyword evidence="2" id="KW-1003">Cell membrane</keyword>
<feature type="transmembrane region" description="Helical" evidence="6">
    <location>
        <begin position="21"/>
        <end position="42"/>
    </location>
</feature>
<feature type="domain" description="ABC3 transporter permease C-terminal" evidence="7">
    <location>
        <begin position="292"/>
        <end position="407"/>
    </location>
</feature>
<evidence type="ECO:0000256" key="4">
    <source>
        <dbReference type="ARBA" id="ARBA00022989"/>
    </source>
</evidence>
<dbReference type="InterPro" id="IPR050250">
    <property type="entry name" value="Macrolide_Exporter_MacB"/>
</dbReference>
<reference evidence="9 10" key="1">
    <citation type="submission" date="2020-09" db="EMBL/GenBank/DDBJ databases">
        <title>Genome sequences of type strains of Chitinophaga qingshengii and Chitinophaga varians.</title>
        <authorList>
            <person name="Kittiwongwattana C."/>
        </authorList>
    </citation>
    <scope>NUCLEOTIDE SEQUENCE [LARGE SCALE GENOMIC DNA]</scope>
    <source>
        <strain evidence="9 10">JCM 30026</strain>
    </source>
</reference>
<evidence type="ECO:0000256" key="5">
    <source>
        <dbReference type="ARBA" id="ARBA00023136"/>
    </source>
</evidence>
<keyword evidence="4 6" id="KW-1133">Transmembrane helix</keyword>
<proteinExistence type="predicted"/>
<evidence type="ECO:0000256" key="2">
    <source>
        <dbReference type="ARBA" id="ARBA00022475"/>
    </source>
</evidence>
<dbReference type="InterPro" id="IPR025857">
    <property type="entry name" value="MacB_PCD"/>
</dbReference>
<dbReference type="PANTHER" id="PTHR30572">
    <property type="entry name" value="MEMBRANE COMPONENT OF TRANSPORTER-RELATED"/>
    <property type="match status" value="1"/>
</dbReference>
<keyword evidence="5 6" id="KW-0472">Membrane</keyword>
<feature type="transmembrane region" description="Helical" evidence="6">
    <location>
        <begin position="332"/>
        <end position="359"/>
    </location>
</feature>
<feature type="transmembrane region" description="Helical" evidence="6">
    <location>
        <begin position="379"/>
        <end position="402"/>
    </location>
</feature>
<evidence type="ECO:0000259" key="7">
    <source>
        <dbReference type="Pfam" id="PF02687"/>
    </source>
</evidence>
<feature type="transmembrane region" description="Helical" evidence="6">
    <location>
        <begin position="669"/>
        <end position="692"/>
    </location>
</feature>
<protein>
    <submittedName>
        <fullName evidence="9">ABC transporter permease</fullName>
    </submittedName>
</protein>
<keyword evidence="10" id="KW-1185">Reference proteome</keyword>
<feature type="transmembrane region" description="Helical" evidence="6">
    <location>
        <begin position="752"/>
        <end position="773"/>
    </location>
</feature>
<name>A0ABR7TX57_9BACT</name>